<dbReference type="Pfam" id="PF00005">
    <property type="entry name" value="ABC_tran"/>
    <property type="match status" value="1"/>
</dbReference>
<dbReference type="GO" id="GO:0016887">
    <property type="term" value="F:ATP hydrolysis activity"/>
    <property type="evidence" value="ECO:0007669"/>
    <property type="project" value="InterPro"/>
</dbReference>
<dbReference type="AlphaFoldDB" id="A0AA45C8P4"/>
<keyword evidence="7" id="KW-1185">Reference proteome</keyword>
<keyword evidence="3 6" id="KW-0067">ATP-binding</keyword>
<dbReference type="EMBL" id="QGGI01000002">
    <property type="protein sequence ID" value="PWJ96186.1"/>
    <property type="molecule type" value="Genomic_DNA"/>
</dbReference>
<dbReference type="PANTHER" id="PTHR42794:SF1">
    <property type="entry name" value="HEMIN IMPORT ATP-BINDING PROTEIN HMUV"/>
    <property type="match status" value="1"/>
</dbReference>
<dbReference type="InterPro" id="IPR017871">
    <property type="entry name" value="ABC_transporter-like_CS"/>
</dbReference>
<protein>
    <submittedName>
        <fullName evidence="6">Iron complex transport system ATP-binding protein</fullName>
    </submittedName>
</protein>
<keyword evidence="4" id="KW-1278">Translocase</keyword>
<organism evidence="6 7">
    <name type="scientific">Oceanotoga teriensis</name>
    <dbReference type="NCBI Taxonomy" id="515440"/>
    <lineage>
        <taxon>Bacteria</taxon>
        <taxon>Thermotogati</taxon>
        <taxon>Thermotogota</taxon>
        <taxon>Thermotogae</taxon>
        <taxon>Petrotogales</taxon>
        <taxon>Petrotogaceae</taxon>
        <taxon>Oceanotoga</taxon>
    </lineage>
</organism>
<proteinExistence type="predicted"/>
<dbReference type="SMART" id="SM00382">
    <property type="entry name" value="AAA"/>
    <property type="match status" value="1"/>
</dbReference>
<dbReference type="RefSeq" id="WP_109603808.1">
    <property type="nucleotide sequence ID" value="NZ_JAMHJO010000001.1"/>
</dbReference>
<name>A0AA45C8P4_9BACT</name>
<dbReference type="FunFam" id="3.40.50.300:FF:000134">
    <property type="entry name" value="Iron-enterobactin ABC transporter ATP-binding protein"/>
    <property type="match status" value="1"/>
</dbReference>
<dbReference type="GO" id="GO:0006281">
    <property type="term" value="P:DNA repair"/>
    <property type="evidence" value="ECO:0007669"/>
    <property type="project" value="InterPro"/>
</dbReference>
<evidence type="ECO:0000259" key="5">
    <source>
        <dbReference type="PROSITE" id="PS50893"/>
    </source>
</evidence>
<reference evidence="6 7" key="1">
    <citation type="submission" date="2018-05" db="EMBL/GenBank/DDBJ databases">
        <title>Genomic Encyclopedia of Type Strains, Phase IV (KMG-IV): sequencing the most valuable type-strain genomes for metagenomic binning, comparative biology and taxonomic classification.</title>
        <authorList>
            <person name="Goeker M."/>
        </authorList>
    </citation>
    <scope>NUCLEOTIDE SEQUENCE [LARGE SCALE GENOMIC DNA]</scope>
    <source>
        <strain evidence="6 7">DSM 24906</strain>
    </source>
</reference>
<dbReference type="SUPFAM" id="SSF52540">
    <property type="entry name" value="P-loop containing nucleoside triphosphate hydrolases"/>
    <property type="match status" value="1"/>
</dbReference>
<dbReference type="GO" id="GO:0005524">
    <property type="term" value="F:ATP binding"/>
    <property type="evidence" value="ECO:0007669"/>
    <property type="project" value="UniProtKB-KW"/>
</dbReference>
<evidence type="ECO:0000256" key="1">
    <source>
        <dbReference type="ARBA" id="ARBA00022448"/>
    </source>
</evidence>
<dbReference type="PROSITE" id="PS00618">
    <property type="entry name" value="RECF_2"/>
    <property type="match status" value="1"/>
</dbReference>
<evidence type="ECO:0000256" key="4">
    <source>
        <dbReference type="ARBA" id="ARBA00022967"/>
    </source>
</evidence>
<dbReference type="InterPro" id="IPR003439">
    <property type="entry name" value="ABC_transporter-like_ATP-bd"/>
</dbReference>
<dbReference type="InterPro" id="IPR027417">
    <property type="entry name" value="P-loop_NTPase"/>
</dbReference>
<dbReference type="Gene3D" id="3.40.50.300">
    <property type="entry name" value="P-loop containing nucleotide triphosphate hydrolases"/>
    <property type="match status" value="1"/>
</dbReference>
<gene>
    <name evidence="6" type="ORF">C7380_10297</name>
</gene>
<dbReference type="InterPro" id="IPR018078">
    <property type="entry name" value="DNA-binding_RecF_CS"/>
</dbReference>
<dbReference type="Proteomes" id="UP000245921">
    <property type="component" value="Unassembled WGS sequence"/>
</dbReference>
<evidence type="ECO:0000256" key="2">
    <source>
        <dbReference type="ARBA" id="ARBA00022741"/>
    </source>
</evidence>
<dbReference type="PANTHER" id="PTHR42794">
    <property type="entry name" value="HEMIN IMPORT ATP-BINDING PROTEIN HMUV"/>
    <property type="match status" value="1"/>
</dbReference>
<feature type="domain" description="ABC transporter" evidence="5">
    <location>
        <begin position="2"/>
        <end position="240"/>
    </location>
</feature>
<evidence type="ECO:0000256" key="3">
    <source>
        <dbReference type="ARBA" id="ARBA00022840"/>
    </source>
</evidence>
<dbReference type="PROSITE" id="PS00211">
    <property type="entry name" value="ABC_TRANSPORTER_1"/>
    <property type="match status" value="1"/>
</dbReference>
<dbReference type="CDD" id="cd03214">
    <property type="entry name" value="ABC_Iron-Siderophores_B12_Hemin"/>
    <property type="match status" value="1"/>
</dbReference>
<dbReference type="InterPro" id="IPR003593">
    <property type="entry name" value="AAA+_ATPase"/>
</dbReference>
<sequence length="257" mass="29377">MIQINNIKFNYGNGFNLDIKNLHIKNGEIVSIIGPNGAGKSTLIKLISKILPLKYGNIFIDSKNLKSLNLKELSKLIAVVPQEFNTIFDYSVKSIVETSRLPYSKKFDFFTENKEDENIISNSMKKTDTYKFKEKSFSNLSGGEKQRVMVARAFAQKSKILLLDEFSSHLDPGHTQYLLNIIKNLSQKENLTILSVFHDINLASLYSNRILIMKDGKIIKDGTPNEVITKKIIEDIYNFKAEIIIHPKYKIPQVIFQ</sequence>
<dbReference type="PROSITE" id="PS50893">
    <property type="entry name" value="ABC_TRANSPORTER_2"/>
    <property type="match status" value="1"/>
</dbReference>
<accession>A0AA45C8P4</accession>
<keyword evidence="1" id="KW-0813">Transport</keyword>
<dbReference type="GO" id="GO:0003697">
    <property type="term" value="F:single-stranded DNA binding"/>
    <property type="evidence" value="ECO:0007669"/>
    <property type="project" value="InterPro"/>
</dbReference>
<evidence type="ECO:0000313" key="6">
    <source>
        <dbReference type="EMBL" id="PWJ96186.1"/>
    </source>
</evidence>
<keyword evidence="2" id="KW-0547">Nucleotide-binding</keyword>
<evidence type="ECO:0000313" key="7">
    <source>
        <dbReference type="Proteomes" id="UP000245921"/>
    </source>
</evidence>
<comment type="caution">
    <text evidence="6">The sequence shown here is derived from an EMBL/GenBank/DDBJ whole genome shotgun (WGS) entry which is preliminary data.</text>
</comment>